<organism evidence="8 9">
    <name type="scientific">Azoarcus indigens</name>
    <dbReference type="NCBI Taxonomy" id="29545"/>
    <lineage>
        <taxon>Bacteria</taxon>
        <taxon>Pseudomonadati</taxon>
        <taxon>Pseudomonadota</taxon>
        <taxon>Betaproteobacteria</taxon>
        <taxon>Rhodocyclales</taxon>
        <taxon>Zoogloeaceae</taxon>
        <taxon>Azoarcus</taxon>
    </lineage>
</organism>
<reference evidence="8 9" key="1">
    <citation type="submission" date="2019-03" db="EMBL/GenBank/DDBJ databases">
        <title>Genomic Encyclopedia of Type Strains, Phase IV (KMG-IV): sequencing the most valuable type-strain genomes for metagenomic binning, comparative biology and taxonomic classification.</title>
        <authorList>
            <person name="Goeker M."/>
        </authorList>
    </citation>
    <scope>NUCLEOTIDE SEQUENCE [LARGE SCALE GENOMIC DNA]</scope>
    <source>
        <strain evidence="8 9">DSM 12121</strain>
    </source>
</reference>
<feature type="transmembrane region" description="Helical" evidence="7">
    <location>
        <begin position="249"/>
        <end position="267"/>
    </location>
</feature>
<dbReference type="PANTHER" id="PTHR30250:SF10">
    <property type="entry name" value="LIPOPOLYSACCHARIDE BIOSYNTHESIS PROTEIN WZXC"/>
    <property type="match status" value="1"/>
</dbReference>
<keyword evidence="3" id="KW-1003">Cell membrane</keyword>
<evidence type="ECO:0000256" key="3">
    <source>
        <dbReference type="ARBA" id="ARBA00022475"/>
    </source>
</evidence>
<name>A0A4R6E949_9RHOO</name>
<keyword evidence="4 7" id="KW-0812">Transmembrane</keyword>
<dbReference type="AlphaFoldDB" id="A0A4R6E949"/>
<proteinExistence type="inferred from homology"/>
<evidence type="ECO:0000256" key="2">
    <source>
        <dbReference type="ARBA" id="ARBA00007430"/>
    </source>
</evidence>
<dbReference type="RefSeq" id="WP_133589664.1">
    <property type="nucleotide sequence ID" value="NZ_SNVV01000004.1"/>
</dbReference>
<keyword evidence="6 7" id="KW-0472">Membrane</keyword>
<feature type="transmembrane region" description="Helical" evidence="7">
    <location>
        <begin position="436"/>
        <end position="457"/>
    </location>
</feature>
<gene>
    <name evidence="8" type="ORF">C7389_104183</name>
</gene>
<feature type="transmembrane region" description="Helical" evidence="7">
    <location>
        <begin position="37"/>
        <end position="54"/>
    </location>
</feature>
<comment type="caution">
    <text evidence="8">The sequence shown here is derived from an EMBL/GenBank/DDBJ whole genome shotgun (WGS) entry which is preliminary data.</text>
</comment>
<accession>A0A4R6E949</accession>
<dbReference type="Pfam" id="PF13440">
    <property type="entry name" value="Polysacc_synt_3"/>
    <property type="match status" value="1"/>
</dbReference>
<dbReference type="PANTHER" id="PTHR30250">
    <property type="entry name" value="PST FAMILY PREDICTED COLANIC ACID TRANSPORTER"/>
    <property type="match status" value="1"/>
</dbReference>
<dbReference type="InterPro" id="IPR050833">
    <property type="entry name" value="Poly_Biosynth_Transport"/>
</dbReference>
<feature type="transmembrane region" description="Helical" evidence="7">
    <location>
        <begin position="167"/>
        <end position="186"/>
    </location>
</feature>
<dbReference type="OrthoDB" id="8538786at2"/>
<evidence type="ECO:0000313" key="8">
    <source>
        <dbReference type="EMBL" id="TDN53829.1"/>
    </source>
</evidence>
<protein>
    <submittedName>
        <fullName evidence="8">O-antigen/teichoic acid export membrane protein</fullName>
    </submittedName>
</protein>
<keyword evidence="9" id="KW-1185">Reference proteome</keyword>
<feature type="transmembrane region" description="Helical" evidence="7">
    <location>
        <begin position="369"/>
        <end position="392"/>
    </location>
</feature>
<feature type="transmembrane region" description="Helical" evidence="7">
    <location>
        <begin position="12"/>
        <end position="31"/>
    </location>
</feature>
<evidence type="ECO:0000256" key="7">
    <source>
        <dbReference type="SAM" id="Phobius"/>
    </source>
</evidence>
<sequence>MSIRRSLGISAFSQFSTFAINFASVIIVSRLLTPSEIGIFSVAASILAFAHVFREFGVGQFLIQAKEITRERLRAAFTVTLAISWTIALLLLLLRHPAAAFYDNAGVAGVLGLISINFVILPFGSPLLSLLRRELQFDKIALVNIVNALVASTVTVITAYLGESYLSMAWGAIAGNVANVVLLNFIRRGQIFMLPTTRGLGEVVRFGSMASTSSLLTELGSSAPDLILGRTLGFADVAFFSRADALRKMTLGQLFVLVRGVYFPSFAKRVREGGHPGEMYCSSMPYMIAFTAPALALLALLASPLILFLFGHQWERAAPLASLLCGFAVLSTSTSMVSTSLTAVGKVDVVMRAQLWLQGVRMAALASSLWWPLEGVVLAFSLAYVVELLLYFKALNVVFDVSAGQLWRATRSSYYLVLWSLAGPALVLAADDFLGLALPALFILSLSLPLAAVGWFIGIQMHDHPLKSELGLLLSRLNPRARR</sequence>
<feature type="transmembrane region" description="Helical" evidence="7">
    <location>
        <begin position="140"/>
        <end position="161"/>
    </location>
</feature>
<evidence type="ECO:0000256" key="6">
    <source>
        <dbReference type="ARBA" id="ARBA00023136"/>
    </source>
</evidence>
<feature type="transmembrane region" description="Helical" evidence="7">
    <location>
        <begin position="75"/>
        <end position="94"/>
    </location>
</feature>
<keyword evidence="5 7" id="KW-1133">Transmembrane helix</keyword>
<feature type="transmembrane region" description="Helical" evidence="7">
    <location>
        <begin position="413"/>
        <end position="430"/>
    </location>
</feature>
<comment type="similarity">
    <text evidence="2">Belongs to the polysaccharide synthase family.</text>
</comment>
<dbReference type="EMBL" id="SNVV01000004">
    <property type="protein sequence ID" value="TDN53829.1"/>
    <property type="molecule type" value="Genomic_DNA"/>
</dbReference>
<evidence type="ECO:0000256" key="1">
    <source>
        <dbReference type="ARBA" id="ARBA00004651"/>
    </source>
</evidence>
<dbReference type="Proteomes" id="UP000295129">
    <property type="component" value="Unassembled WGS sequence"/>
</dbReference>
<feature type="transmembrane region" description="Helical" evidence="7">
    <location>
        <begin position="317"/>
        <end position="337"/>
    </location>
</feature>
<comment type="subcellular location">
    <subcellularLocation>
        <location evidence="1">Cell membrane</location>
        <topology evidence="1">Multi-pass membrane protein</topology>
    </subcellularLocation>
</comment>
<dbReference type="GO" id="GO:0005886">
    <property type="term" value="C:plasma membrane"/>
    <property type="evidence" value="ECO:0007669"/>
    <property type="project" value="UniProtKB-SubCell"/>
</dbReference>
<feature type="transmembrane region" description="Helical" evidence="7">
    <location>
        <begin position="287"/>
        <end position="310"/>
    </location>
</feature>
<evidence type="ECO:0000313" key="9">
    <source>
        <dbReference type="Proteomes" id="UP000295129"/>
    </source>
</evidence>
<evidence type="ECO:0000256" key="4">
    <source>
        <dbReference type="ARBA" id="ARBA00022692"/>
    </source>
</evidence>
<evidence type="ECO:0000256" key="5">
    <source>
        <dbReference type="ARBA" id="ARBA00022989"/>
    </source>
</evidence>
<feature type="transmembrane region" description="Helical" evidence="7">
    <location>
        <begin position="106"/>
        <end position="128"/>
    </location>
</feature>